<comment type="cofactor">
    <cofactor evidence="1">
        <name>Ca(2+)</name>
        <dbReference type="ChEBI" id="CHEBI:29108"/>
    </cofactor>
</comment>
<evidence type="ECO:0000313" key="10">
    <source>
        <dbReference type="EMBL" id="MBB5329168.1"/>
    </source>
</evidence>
<dbReference type="InterPro" id="IPR050819">
    <property type="entry name" value="Tripeptidyl-peptidase_I"/>
</dbReference>
<dbReference type="Proteomes" id="UP000535182">
    <property type="component" value="Unassembled WGS sequence"/>
</dbReference>
<evidence type="ECO:0000256" key="3">
    <source>
        <dbReference type="ARBA" id="ARBA00022723"/>
    </source>
</evidence>
<name>A0A9X0U4B7_9BACT</name>
<reference evidence="10 11" key="1">
    <citation type="submission" date="2020-08" db="EMBL/GenBank/DDBJ databases">
        <title>Genomic Encyclopedia of Type Strains, Phase IV (KMG-V): Genome sequencing to study the core and pangenomes of soil and plant-associated prokaryotes.</title>
        <authorList>
            <person name="Whitman W."/>
        </authorList>
    </citation>
    <scope>NUCLEOTIDE SEQUENCE [LARGE SCALE GENOMIC DNA]</scope>
    <source>
        <strain evidence="10 11">X5P2</strain>
    </source>
</reference>
<keyword evidence="7" id="KW-0865">Zymogen</keyword>
<keyword evidence="3" id="KW-0479">Metal-binding</keyword>
<keyword evidence="11" id="KW-1185">Reference proteome</keyword>
<evidence type="ECO:0000256" key="5">
    <source>
        <dbReference type="ARBA" id="ARBA00022825"/>
    </source>
</evidence>
<dbReference type="PANTHER" id="PTHR14218:SF15">
    <property type="entry name" value="TRIPEPTIDYL-PEPTIDASE 1"/>
    <property type="match status" value="1"/>
</dbReference>
<accession>A0A9X0U4B7</accession>
<evidence type="ECO:0000256" key="1">
    <source>
        <dbReference type="ARBA" id="ARBA00001913"/>
    </source>
</evidence>
<dbReference type="GO" id="GO:0006508">
    <property type="term" value="P:proteolysis"/>
    <property type="evidence" value="ECO:0007669"/>
    <property type="project" value="UniProtKB-KW"/>
</dbReference>
<feature type="domain" description="Peptidase S53" evidence="9">
    <location>
        <begin position="246"/>
        <end position="741"/>
    </location>
</feature>
<keyword evidence="8" id="KW-0732">Signal</keyword>
<evidence type="ECO:0000256" key="2">
    <source>
        <dbReference type="ARBA" id="ARBA00022670"/>
    </source>
</evidence>
<dbReference type="CDD" id="cd11377">
    <property type="entry name" value="Pro-peptidase_S53"/>
    <property type="match status" value="1"/>
</dbReference>
<dbReference type="SUPFAM" id="SSF52743">
    <property type="entry name" value="Subtilisin-like"/>
    <property type="match status" value="1"/>
</dbReference>
<evidence type="ECO:0000256" key="4">
    <source>
        <dbReference type="ARBA" id="ARBA00022801"/>
    </source>
</evidence>
<dbReference type="GO" id="GO:0008240">
    <property type="term" value="F:tripeptidyl-peptidase activity"/>
    <property type="evidence" value="ECO:0007669"/>
    <property type="project" value="TreeGrafter"/>
</dbReference>
<dbReference type="PANTHER" id="PTHR14218">
    <property type="entry name" value="PROTEASE S8 TRIPEPTIDYL PEPTIDASE I CLN2"/>
    <property type="match status" value="1"/>
</dbReference>
<evidence type="ECO:0000259" key="9">
    <source>
        <dbReference type="PROSITE" id="PS51695"/>
    </source>
</evidence>
<dbReference type="SUPFAM" id="SSF54897">
    <property type="entry name" value="Protease propeptides/inhibitors"/>
    <property type="match status" value="1"/>
</dbReference>
<dbReference type="Gene3D" id="3.40.50.200">
    <property type="entry name" value="Peptidase S8/S53 domain"/>
    <property type="match status" value="1"/>
</dbReference>
<keyword evidence="2 10" id="KW-0645">Protease</keyword>
<evidence type="ECO:0000313" key="11">
    <source>
        <dbReference type="Proteomes" id="UP000535182"/>
    </source>
</evidence>
<comment type="caution">
    <text evidence="10">The sequence shown here is derived from an EMBL/GenBank/DDBJ whole genome shotgun (WGS) entry which is preliminary data.</text>
</comment>
<evidence type="ECO:0000256" key="7">
    <source>
        <dbReference type="ARBA" id="ARBA00023145"/>
    </source>
</evidence>
<gene>
    <name evidence="10" type="ORF">HDF14_002784</name>
</gene>
<evidence type="ECO:0000256" key="6">
    <source>
        <dbReference type="ARBA" id="ARBA00022837"/>
    </source>
</evidence>
<dbReference type="Pfam" id="PF09286">
    <property type="entry name" value="Pro-kuma_activ"/>
    <property type="match status" value="1"/>
</dbReference>
<evidence type="ECO:0000256" key="8">
    <source>
        <dbReference type="SAM" id="SignalP"/>
    </source>
</evidence>
<dbReference type="EMBL" id="JACHEB010000005">
    <property type="protein sequence ID" value="MBB5329168.1"/>
    <property type="molecule type" value="Genomic_DNA"/>
</dbReference>
<dbReference type="PROSITE" id="PS00138">
    <property type="entry name" value="SUBTILASE_SER"/>
    <property type="match status" value="1"/>
</dbReference>
<dbReference type="InterPro" id="IPR023828">
    <property type="entry name" value="Peptidase_S8_Ser-AS"/>
</dbReference>
<dbReference type="RefSeq" id="WP_183977364.1">
    <property type="nucleotide sequence ID" value="NZ_JACHEB010000005.1"/>
</dbReference>
<organism evidence="10 11">
    <name type="scientific">Tunturiibacter gelidiferens</name>
    <dbReference type="NCBI Taxonomy" id="3069689"/>
    <lineage>
        <taxon>Bacteria</taxon>
        <taxon>Pseudomonadati</taxon>
        <taxon>Acidobacteriota</taxon>
        <taxon>Terriglobia</taxon>
        <taxon>Terriglobales</taxon>
        <taxon>Acidobacteriaceae</taxon>
        <taxon>Tunturiibacter</taxon>
    </lineage>
</organism>
<keyword evidence="5" id="KW-0720">Serine protease</keyword>
<dbReference type="InterPro" id="IPR015366">
    <property type="entry name" value="S53_propep"/>
</dbReference>
<dbReference type="SMART" id="SM00944">
    <property type="entry name" value="Pro-kuma_activ"/>
    <property type="match status" value="1"/>
</dbReference>
<dbReference type="InterPro" id="IPR030400">
    <property type="entry name" value="Sedolisin_dom"/>
</dbReference>
<dbReference type="GO" id="GO:0004252">
    <property type="term" value="F:serine-type endopeptidase activity"/>
    <property type="evidence" value="ECO:0007669"/>
    <property type="project" value="InterPro"/>
</dbReference>
<sequence>MKCCFLKGKLARTFYFLAVAALPIPSALAQSATAAKLLVTSPVVATQTVTLAGNLRAEANAQNDRGAVADGLKLNHMLLQLKRPEDRQTALNERIQAMHEPNNPAFHHWLTAKEYGEEYGPNPADIAAVTKWLKENGLQVNRVSDSGMVIDFSGTAAQVNSAFKAQMHTLDVAGVKHLSNMQDPQIPAALANVVIGVSSLNDFRPKPANKGISSARIDGASKAVVARTVAANGVKSDYTADSATQLVVPDDLHTIYNFEPVYKNGITGKGQTVVVIEDTDVYSTGDWYTFRGVFGLTKYTKGTFTQVHPGGCTDPGDVIGNDGEAILDAEYASAAAPNAAIVLASCADSETTFGGLIALQTLIDQDLPPSIVSISYGECEAGLGQAGNASFNEAYEQAAAEGVSVFVSSGDEGAASCDAGGDFAMTGITTSGFATTPYNVAVGGTDFSDTYSGTVSQYWKKNNNATFGSAKSYIPEIPWNDSCASTLITNVEGYNVPYGANGFCNSPLAEEYFETVVSGSGGPSNCAYGHPVIFRPHPENGGTCEGYAKPNYQAGAFGNPKDGVRDIPDVSLFAANGVWGHYYAFCYSQPATGTGGTPCTGDPVNWSGAGGTSFAAPIVAGIQALVNQSTGTSQGNPNYVYYALAKQEYGGTGNNSCNSSLGTGADSSCTFYDVTQGDNDVNCIWYNYESYNCYRPSSNFGALSVSGTEYEKAYNSKQGWDFATGIGTLNVNNLVTNWNKAFQ</sequence>
<dbReference type="CDD" id="cd04056">
    <property type="entry name" value="Peptidases_S53"/>
    <property type="match status" value="1"/>
</dbReference>
<feature type="signal peptide" evidence="8">
    <location>
        <begin position="1"/>
        <end position="29"/>
    </location>
</feature>
<protein>
    <submittedName>
        <fullName evidence="10">Subtilase family serine protease</fullName>
    </submittedName>
</protein>
<proteinExistence type="predicted"/>
<dbReference type="GO" id="GO:0046872">
    <property type="term" value="F:metal ion binding"/>
    <property type="evidence" value="ECO:0007669"/>
    <property type="project" value="UniProtKB-KW"/>
</dbReference>
<dbReference type="PROSITE" id="PS51695">
    <property type="entry name" value="SEDOLISIN"/>
    <property type="match status" value="1"/>
</dbReference>
<dbReference type="InterPro" id="IPR036852">
    <property type="entry name" value="Peptidase_S8/S53_dom_sf"/>
</dbReference>
<feature type="chain" id="PRO_5040853019" evidence="8">
    <location>
        <begin position="30"/>
        <end position="743"/>
    </location>
</feature>
<dbReference type="AlphaFoldDB" id="A0A9X0U4B7"/>
<keyword evidence="4" id="KW-0378">Hydrolase</keyword>
<keyword evidence="6" id="KW-0106">Calcium</keyword>